<accession>A0ABR4BF80</accession>
<feature type="compositionally biased region" description="Polar residues" evidence="1">
    <location>
        <begin position="24"/>
        <end position="48"/>
    </location>
</feature>
<feature type="compositionally biased region" description="Basic and acidic residues" evidence="1">
    <location>
        <begin position="105"/>
        <end position="119"/>
    </location>
</feature>
<protein>
    <submittedName>
        <fullName evidence="2">Uncharacterized protein</fullName>
    </submittedName>
</protein>
<keyword evidence="3" id="KW-1185">Reference proteome</keyword>
<dbReference type="EMBL" id="JBHFEH010000007">
    <property type="protein sequence ID" value="KAL2056502.1"/>
    <property type="molecule type" value="Genomic_DNA"/>
</dbReference>
<comment type="caution">
    <text evidence="2">The sequence shown here is derived from an EMBL/GenBank/DDBJ whole genome shotgun (WGS) entry which is preliminary data.</text>
</comment>
<evidence type="ECO:0000313" key="3">
    <source>
        <dbReference type="Proteomes" id="UP001590951"/>
    </source>
</evidence>
<gene>
    <name evidence="2" type="ORF">ABVK25_002896</name>
</gene>
<reference evidence="2 3" key="1">
    <citation type="submission" date="2024-09" db="EMBL/GenBank/DDBJ databases">
        <title>Rethinking Asexuality: The Enigmatic Case of Functional Sexual Genes in Lepraria (Stereocaulaceae).</title>
        <authorList>
            <person name="Doellman M."/>
            <person name="Sun Y."/>
            <person name="Barcenas-Pena A."/>
            <person name="Lumbsch H.T."/>
            <person name="Grewe F."/>
        </authorList>
    </citation>
    <scope>NUCLEOTIDE SEQUENCE [LARGE SCALE GENOMIC DNA]</scope>
    <source>
        <strain evidence="2 3">Grewe 0041</strain>
    </source>
</reference>
<feature type="compositionally biased region" description="Basic and acidic residues" evidence="1">
    <location>
        <begin position="82"/>
        <end position="93"/>
    </location>
</feature>
<evidence type="ECO:0000256" key="1">
    <source>
        <dbReference type="SAM" id="MobiDB-lite"/>
    </source>
</evidence>
<dbReference type="Proteomes" id="UP001590951">
    <property type="component" value="Unassembled WGS sequence"/>
</dbReference>
<name>A0ABR4BF80_9LECA</name>
<organism evidence="2 3">
    <name type="scientific">Lepraria finkii</name>
    <dbReference type="NCBI Taxonomy" id="1340010"/>
    <lineage>
        <taxon>Eukaryota</taxon>
        <taxon>Fungi</taxon>
        <taxon>Dikarya</taxon>
        <taxon>Ascomycota</taxon>
        <taxon>Pezizomycotina</taxon>
        <taxon>Lecanoromycetes</taxon>
        <taxon>OSLEUM clade</taxon>
        <taxon>Lecanoromycetidae</taxon>
        <taxon>Lecanorales</taxon>
        <taxon>Lecanorineae</taxon>
        <taxon>Stereocaulaceae</taxon>
        <taxon>Lepraria</taxon>
    </lineage>
</organism>
<sequence>MEPILSPFYENKSFACPLLTITGQIQPPNLSSLPKSSTNTHQSSTMSAPNAGRQSPEPEKQSNGQVGAPESGKIDAAPSETYAKDASEDHKQNALESNPTGPLEDAAHEKVSKEGGENV</sequence>
<evidence type="ECO:0000313" key="2">
    <source>
        <dbReference type="EMBL" id="KAL2056502.1"/>
    </source>
</evidence>
<feature type="region of interest" description="Disordered" evidence="1">
    <location>
        <begin position="24"/>
        <end position="119"/>
    </location>
</feature>
<proteinExistence type="predicted"/>